<reference evidence="2" key="1">
    <citation type="submission" date="2020-10" db="EMBL/GenBank/DDBJ databases">
        <authorList>
            <person name="Gilroy R."/>
        </authorList>
    </citation>
    <scope>NUCLEOTIDE SEQUENCE</scope>
    <source>
        <strain evidence="2">1383</strain>
    </source>
</reference>
<proteinExistence type="predicted"/>
<protein>
    <submittedName>
        <fullName evidence="2">Uncharacterized protein</fullName>
    </submittedName>
</protein>
<name>A0A9D1HB60_9FLAO</name>
<sequence>MKHFRCFLLLALFLGALGAQAQQEEPDYVRVRVETHSGGWRGDIGEFGVFYGYQPMFKDREGYYHCQKNRVYNVRPLRRTKATRSGYYRVDCSARFFRPTPRHDFQAGATENDLSFPIEFRAFDVQENRPVEIKISFFFD</sequence>
<dbReference type="EMBL" id="DVLY01000185">
    <property type="protein sequence ID" value="HIT98609.1"/>
    <property type="molecule type" value="Genomic_DNA"/>
</dbReference>
<reference evidence="2" key="2">
    <citation type="journal article" date="2021" name="PeerJ">
        <title>Extensive microbial diversity within the chicken gut microbiome revealed by metagenomics and culture.</title>
        <authorList>
            <person name="Gilroy R."/>
            <person name="Ravi A."/>
            <person name="Getino M."/>
            <person name="Pursley I."/>
            <person name="Horton D.L."/>
            <person name="Alikhan N.F."/>
            <person name="Baker D."/>
            <person name="Gharbi K."/>
            <person name="Hall N."/>
            <person name="Watson M."/>
            <person name="Adriaenssens E.M."/>
            <person name="Foster-Nyarko E."/>
            <person name="Jarju S."/>
            <person name="Secka A."/>
            <person name="Antonio M."/>
            <person name="Oren A."/>
            <person name="Chaudhuri R.R."/>
            <person name="La Ragione R."/>
            <person name="Hildebrand F."/>
            <person name="Pallen M.J."/>
        </authorList>
    </citation>
    <scope>NUCLEOTIDE SEQUENCE</scope>
    <source>
        <strain evidence="2">1383</strain>
    </source>
</reference>
<evidence type="ECO:0000313" key="2">
    <source>
        <dbReference type="EMBL" id="HIT98609.1"/>
    </source>
</evidence>
<feature type="chain" id="PRO_5039586905" evidence="1">
    <location>
        <begin position="22"/>
        <end position="140"/>
    </location>
</feature>
<comment type="caution">
    <text evidence="2">The sequence shown here is derived from an EMBL/GenBank/DDBJ whole genome shotgun (WGS) entry which is preliminary data.</text>
</comment>
<dbReference type="Proteomes" id="UP000824161">
    <property type="component" value="Unassembled WGS sequence"/>
</dbReference>
<feature type="signal peptide" evidence="1">
    <location>
        <begin position="1"/>
        <end position="21"/>
    </location>
</feature>
<accession>A0A9D1HB60</accession>
<keyword evidence="1" id="KW-0732">Signal</keyword>
<evidence type="ECO:0000313" key="3">
    <source>
        <dbReference type="Proteomes" id="UP000824161"/>
    </source>
</evidence>
<evidence type="ECO:0000256" key="1">
    <source>
        <dbReference type="SAM" id="SignalP"/>
    </source>
</evidence>
<gene>
    <name evidence="2" type="ORF">IAC44_07215</name>
</gene>
<organism evidence="2 3">
    <name type="scientific">Candidatus Merdimorpha stercoravium</name>
    <dbReference type="NCBI Taxonomy" id="2840863"/>
    <lineage>
        <taxon>Bacteria</taxon>
        <taxon>Pseudomonadati</taxon>
        <taxon>Bacteroidota</taxon>
        <taxon>Flavobacteriia</taxon>
        <taxon>Flavobacteriales</taxon>
        <taxon>Candidatus Merdimorpha</taxon>
    </lineage>
</organism>
<dbReference type="AlphaFoldDB" id="A0A9D1HB60"/>